<keyword evidence="1" id="KW-0472">Membrane</keyword>
<keyword evidence="1" id="KW-0812">Transmembrane</keyword>
<feature type="signal peptide" evidence="2">
    <location>
        <begin position="1"/>
        <end position="28"/>
    </location>
</feature>
<evidence type="ECO:0000313" key="4">
    <source>
        <dbReference type="Proteomes" id="UP000034581"/>
    </source>
</evidence>
<protein>
    <submittedName>
        <fullName evidence="3">Uncharacterized protein</fullName>
    </submittedName>
</protein>
<organism evidence="3 4">
    <name type="scientific">candidate division CPR3 bacterium GW2011_GWF2_35_18</name>
    <dbReference type="NCBI Taxonomy" id="1618350"/>
    <lineage>
        <taxon>Bacteria</taxon>
        <taxon>Bacteria division CPR3</taxon>
    </lineage>
</organism>
<name>A0A0G0C2P8_UNCC3</name>
<gene>
    <name evidence="3" type="ORF">UR67_C0001G0290</name>
</gene>
<dbReference type="Proteomes" id="UP000034581">
    <property type="component" value="Unassembled WGS sequence"/>
</dbReference>
<reference evidence="3 4" key="1">
    <citation type="journal article" date="2015" name="Nature">
        <title>rRNA introns, odd ribosomes, and small enigmatic genomes across a large radiation of phyla.</title>
        <authorList>
            <person name="Brown C.T."/>
            <person name="Hug L.A."/>
            <person name="Thomas B.C."/>
            <person name="Sharon I."/>
            <person name="Castelle C.J."/>
            <person name="Singh A."/>
            <person name="Wilkins M.J."/>
            <person name="Williams K.H."/>
            <person name="Banfield J.F."/>
        </authorList>
    </citation>
    <scope>NUCLEOTIDE SEQUENCE [LARGE SCALE GENOMIC DNA]</scope>
</reference>
<dbReference type="AlphaFoldDB" id="A0A0G0C2P8"/>
<dbReference type="EMBL" id="LBQB01000001">
    <property type="protein sequence ID" value="KKP70381.1"/>
    <property type="molecule type" value="Genomic_DNA"/>
</dbReference>
<dbReference type="STRING" id="1618350.UR67_C0001G0290"/>
<keyword evidence="2" id="KW-0732">Signal</keyword>
<evidence type="ECO:0000256" key="2">
    <source>
        <dbReference type="SAM" id="SignalP"/>
    </source>
</evidence>
<feature type="transmembrane region" description="Helical" evidence="1">
    <location>
        <begin position="182"/>
        <end position="206"/>
    </location>
</feature>
<keyword evidence="1" id="KW-1133">Transmembrane helix</keyword>
<feature type="chain" id="PRO_5002531576" evidence="2">
    <location>
        <begin position="29"/>
        <end position="215"/>
    </location>
</feature>
<accession>A0A0G0C2P8</accession>
<comment type="caution">
    <text evidence="3">The sequence shown here is derived from an EMBL/GenBank/DDBJ whole genome shotgun (WGS) entry which is preliminary data.</text>
</comment>
<sequence>MKLLFKSTILFTSILLVLSLINVKSVSAADLNINFTDTSCDIIPANDPLFEDYYLLPTFSVIRIVRATNNSLEKASLLISVKNTDFFDSNPSLASILKLTIKDLQTNQIIYGPKNIVEWRDDGYILLSDSVNSGSTENYEFKVVMDNVGNEYQGKSLKFDLLLNCLGKGEVAGETDTRNPSVLPATGVALAVLANPLSLVILGIYLRRKKSAKNL</sequence>
<evidence type="ECO:0000256" key="1">
    <source>
        <dbReference type="SAM" id="Phobius"/>
    </source>
</evidence>
<evidence type="ECO:0000313" key="3">
    <source>
        <dbReference type="EMBL" id="KKP70381.1"/>
    </source>
</evidence>
<proteinExistence type="predicted"/>